<evidence type="ECO:0000256" key="2">
    <source>
        <dbReference type="ARBA" id="ARBA00022942"/>
    </source>
</evidence>
<evidence type="ECO:0000313" key="5">
    <source>
        <dbReference type="EMBL" id="KMZ58619.1"/>
    </source>
</evidence>
<dbReference type="OMA" id="PFGFPDI"/>
<dbReference type="AlphaFoldDB" id="A0A0K9NPD4"/>
<keyword evidence="6" id="KW-1185">Reference proteome</keyword>
<feature type="compositionally biased region" description="Gly residues" evidence="3">
    <location>
        <begin position="259"/>
        <end position="268"/>
    </location>
</feature>
<evidence type="ECO:0000256" key="3">
    <source>
        <dbReference type="SAM" id="MobiDB-lite"/>
    </source>
</evidence>
<dbReference type="InterPro" id="IPR045128">
    <property type="entry name" value="PI31-like"/>
</dbReference>
<proteinExistence type="inferred from homology"/>
<dbReference type="PANTHER" id="PTHR13266">
    <property type="entry name" value="PROTEASOME INHIBITOR"/>
    <property type="match status" value="1"/>
</dbReference>
<dbReference type="InterPro" id="IPR021625">
    <property type="entry name" value="PI31_Prot_N"/>
</dbReference>
<dbReference type="PANTHER" id="PTHR13266:SF1">
    <property type="entry name" value="PROTEASOME INHIBITOR PI31 SUBUNIT"/>
    <property type="match status" value="1"/>
</dbReference>
<dbReference type="Pfam" id="PF11566">
    <property type="entry name" value="PI31_Prot_N"/>
    <property type="match status" value="1"/>
</dbReference>
<feature type="region of interest" description="Disordered" evidence="3">
    <location>
        <begin position="251"/>
        <end position="316"/>
    </location>
</feature>
<dbReference type="GO" id="GO:0006511">
    <property type="term" value="P:ubiquitin-dependent protein catabolic process"/>
    <property type="evidence" value="ECO:0000318"/>
    <property type="project" value="GO_Central"/>
</dbReference>
<comment type="similarity">
    <text evidence="1">Belongs to the proteasome inhibitor PI31 family.</text>
</comment>
<dbReference type="GO" id="GO:0000502">
    <property type="term" value="C:proteasome complex"/>
    <property type="evidence" value="ECO:0007669"/>
    <property type="project" value="UniProtKB-KW"/>
</dbReference>
<dbReference type="OrthoDB" id="68090at2759"/>
<accession>A0A0K9NPD4</accession>
<evidence type="ECO:0000259" key="4">
    <source>
        <dbReference type="Pfam" id="PF11566"/>
    </source>
</evidence>
<name>A0A0K9NPD4_ZOSMR</name>
<comment type="caution">
    <text evidence="5">The sequence shown here is derived from an EMBL/GenBank/DDBJ whole genome shotgun (WGS) entry which is preliminary data.</text>
</comment>
<feature type="compositionally biased region" description="Basic and acidic residues" evidence="3">
    <location>
        <begin position="303"/>
        <end position="316"/>
    </location>
</feature>
<dbReference type="Gene3D" id="3.40.1000.30">
    <property type="match status" value="1"/>
</dbReference>
<organism evidence="5 6">
    <name type="scientific">Zostera marina</name>
    <name type="common">Eelgrass</name>
    <dbReference type="NCBI Taxonomy" id="29655"/>
    <lineage>
        <taxon>Eukaryota</taxon>
        <taxon>Viridiplantae</taxon>
        <taxon>Streptophyta</taxon>
        <taxon>Embryophyta</taxon>
        <taxon>Tracheophyta</taxon>
        <taxon>Spermatophyta</taxon>
        <taxon>Magnoliopsida</taxon>
        <taxon>Liliopsida</taxon>
        <taxon>Zosteraceae</taxon>
        <taxon>Zostera</taxon>
    </lineage>
</organism>
<protein>
    <submittedName>
        <fullName evidence="5">Proteasome inhibitor subunit 1 (PI31)</fullName>
    </submittedName>
</protein>
<reference evidence="6" key="1">
    <citation type="journal article" date="2016" name="Nature">
        <title>The genome of the seagrass Zostera marina reveals angiosperm adaptation to the sea.</title>
        <authorList>
            <person name="Olsen J.L."/>
            <person name="Rouze P."/>
            <person name="Verhelst B."/>
            <person name="Lin Y.-C."/>
            <person name="Bayer T."/>
            <person name="Collen J."/>
            <person name="Dattolo E."/>
            <person name="De Paoli E."/>
            <person name="Dittami S."/>
            <person name="Maumus F."/>
            <person name="Michel G."/>
            <person name="Kersting A."/>
            <person name="Lauritano C."/>
            <person name="Lohaus R."/>
            <person name="Toepel M."/>
            <person name="Tonon T."/>
            <person name="Vanneste K."/>
            <person name="Amirebrahimi M."/>
            <person name="Brakel J."/>
            <person name="Bostroem C."/>
            <person name="Chovatia M."/>
            <person name="Grimwood J."/>
            <person name="Jenkins J.W."/>
            <person name="Jueterbock A."/>
            <person name="Mraz A."/>
            <person name="Stam W.T."/>
            <person name="Tice H."/>
            <person name="Bornberg-Bauer E."/>
            <person name="Green P.J."/>
            <person name="Pearson G.A."/>
            <person name="Procaccini G."/>
            <person name="Duarte C.M."/>
            <person name="Schmutz J."/>
            <person name="Reusch T.B.H."/>
            <person name="Van de Peer Y."/>
        </authorList>
    </citation>
    <scope>NUCLEOTIDE SEQUENCE [LARGE SCALE GENOMIC DNA]</scope>
    <source>
        <strain evidence="6">cv. Finnish</strain>
    </source>
</reference>
<gene>
    <name evidence="5" type="ORF">ZOSMA_75G00520</name>
</gene>
<sequence>MASEESVIAAIRAYRPFFRNPHDKIAFVIHSVFLASDYSLVATGANVFSQQSAEEEEVGIEGWNQFENCYGFVYVNTKKQVKEKVIIKALPIRNVLAVDAVYSEGDNKESSHLQIKIMDYLFDNNSMGTGNYREMYKNLAGLIKIIKEGILDKFDPPPPSESINLDTSTSNARHGRLDHDIPYETQPLGTGVVYPPVLPSDFNDIHPGYGAGVFPTRGGVGGGSMFVGPNDPRWFAGPGQPGGFGFPGPNDPRRFAGPGQPGGFGGIPGVPPGARFDPYGPPGVFGFEPNRFRQPRQPGRGGTHPDLHHFHNSDYI</sequence>
<keyword evidence="2 5" id="KW-0647">Proteasome</keyword>
<dbReference type="GO" id="GO:0070628">
    <property type="term" value="F:proteasome binding"/>
    <property type="evidence" value="ECO:0007669"/>
    <property type="project" value="InterPro"/>
</dbReference>
<evidence type="ECO:0000256" key="1">
    <source>
        <dbReference type="ARBA" id="ARBA00006405"/>
    </source>
</evidence>
<dbReference type="GO" id="GO:0043161">
    <property type="term" value="P:proteasome-mediated ubiquitin-dependent protein catabolic process"/>
    <property type="evidence" value="ECO:0007669"/>
    <property type="project" value="InterPro"/>
</dbReference>
<dbReference type="GO" id="GO:0004866">
    <property type="term" value="F:endopeptidase inhibitor activity"/>
    <property type="evidence" value="ECO:0007669"/>
    <property type="project" value="InterPro"/>
</dbReference>
<dbReference type="STRING" id="29655.A0A0K9NPD4"/>
<dbReference type="EMBL" id="LFYR01001913">
    <property type="protein sequence ID" value="KMZ58619.1"/>
    <property type="molecule type" value="Genomic_DNA"/>
</dbReference>
<feature type="domain" description="PI31 proteasome regulator N-terminal" evidence="4">
    <location>
        <begin position="17"/>
        <end position="156"/>
    </location>
</feature>
<dbReference type="Proteomes" id="UP000036987">
    <property type="component" value="Unassembled WGS sequence"/>
</dbReference>
<evidence type="ECO:0000313" key="6">
    <source>
        <dbReference type="Proteomes" id="UP000036987"/>
    </source>
</evidence>